<dbReference type="InterPro" id="IPR036537">
    <property type="entry name" value="Adaptor_Cbl_N_dom_sf"/>
</dbReference>
<sequence length="551" mass="62231">MPVSAVVLDNTIALGTCLSSVSQAISVPGLTLSIQAVIQLLKVVQTYQNHQEQWAQLALRAGLLLLSLHEQAKEAHSQAIRDNLEELIGAISYVEQIIKRYATHSWFRSFLLSDEITGVLKDANLRIDRCVELFQIESIVDIREYIRKMRQESKALFAAVQDHHQRQMDKADTHHMKTTAIVRRIDQNVTAVLSSMDGSQAFTEDEEIIPRARLELRDVLVPESSDHLGIFRANHRNRCVVVRRYGPSTEEEKAFRRDLRAWQSIWHPSLPQLIGRSKSTKDYPFIVLSGMSRKDIALYMNHSIVESSKAASFVLALTLLEGIASGLDYVRKHSNFTSTELMSIANIDNMFMDSTDRAIIGRDILIHPPDVERRINHSAQYDMWMGDQFWAITNKIISGGQNTAIWSYVGGLDQYAHLRSLLSVSSWNPTQSLSQIYETLQILKRSAAALGTDLQCIPFSHVTDILIAQKESLFNFAFCPKDPWDVHVLDVGFVQDGVFVKLDNLEAACSTVQLDTGHRGYIRVLPEQEVEVIERGSLSRSVDEFFLPLCG</sequence>
<dbReference type="EMBL" id="JARKIB010000036">
    <property type="protein sequence ID" value="KAJ7761132.1"/>
    <property type="molecule type" value="Genomic_DNA"/>
</dbReference>
<dbReference type="CDD" id="cd21037">
    <property type="entry name" value="MLKL_NTD"/>
    <property type="match status" value="1"/>
</dbReference>
<dbReference type="GO" id="GO:0007166">
    <property type="term" value="P:cell surface receptor signaling pathway"/>
    <property type="evidence" value="ECO:0007669"/>
    <property type="project" value="InterPro"/>
</dbReference>
<dbReference type="InterPro" id="IPR059179">
    <property type="entry name" value="MLKL-like_MCAfunc"/>
</dbReference>
<evidence type="ECO:0000313" key="1">
    <source>
        <dbReference type="EMBL" id="KAJ7761132.1"/>
    </source>
</evidence>
<dbReference type="Gene3D" id="1.10.510.10">
    <property type="entry name" value="Transferase(Phosphotransferase) domain 1"/>
    <property type="match status" value="1"/>
</dbReference>
<dbReference type="Proteomes" id="UP001215598">
    <property type="component" value="Unassembled WGS sequence"/>
</dbReference>
<proteinExistence type="predicted"/>
<protein>
    <recommendedName>
        <fullName evidence="3">Protein kinase domain-containing protein</fullName>
    </recommendedName>
</protein>
<organism evidence="1 2">
    <name type="scientific">Mycena metata</name>
    <dbReference type="NCBI Taxonomy" id="1033252"/>
    <lineage>
        <taxon>Eukaryota</taxon>
        <taxon>Fungi</taxon>
        <taxon>Dikarya</taxon>
        <taxon>Basidiomycota</taxon>
        <taxon>Agaricomycotina</taxon>
        <taxon>Agaricomycetes</taxon>
        <taxon>Agaricomycetidae</taxon>
        <taxon>Agaricales</taxon>
        <taxon>Marasmiineae</taxon>
        <taxon>Mycenaceae</taxon>
        <taxon>Mycena</taxon>
    </lineage>
</organism>
<evidence type="ECO:0000313" key="2">
    <source>
        <dbReference type="Proteomes" id="UP001215598"/>
    </source>
</evidence>
<keyword evidence="2" id="KW-1185">Reference proteome</keyword>
<dbReference type="AlphaFoldDB" id="A0AAD7NGB7"/>
<name>A0AAD7NGB7_9AGAR</name>
<evidence type="ECO:0008006" key="3">
    <source>
        <dbReference type="Google" id="ProtNLM"/>
    </source>
</evidence>
<dbReference type="Gene3D" id="1.20.930.20">
    <property type="entry name" value="Adaptor protein Cbl, N-terminal domain"/>
    <property type="match status" value="1"/>
</dbReference>
<accession>A0AAD7NGB7</accession>
<comment type="caution">
    <text evidence="1">The sequence shown here is derived from an EMBL/GenBank/DDBJ whole genome shotgun (WGS) entry which is preliminary data.</text>
</comment>
<dbReference type="SUPFAM" id="SSF56112">
    <property type="entry name" value="Protein kinase-like (PK-like)"/>
    <property type="match status" value="1"/>
</dbReference>
<reference evidence="1" key="1">
    <citation type="submission" date="2023-03" db="EMBL/GenBank/DDBJ databases">
        <title>Massive genome expansion in bonnet fungi (Mycena s.s.) driven by repeated elements and novel gene families across ecological guilds.</title>
        <authorList>
            <consortium name="Lawrence Berkeley National Laboratory"/>
            <person name="Harder C.B."/>
            <person name="Miyauchi S."/>
            <person name="Viragh M."/>
            <person name="Kuo A."/>
            <person name="Thoen E."/>
            <person name="Andreopoulos B."/>
            <person name="Lu D."/>
            <person name="Skrede I."/>
            <person name="Drula E."/>
            <person name="Henrissat B."/>
            <person name="Morin E."/>
            <person name="Kohler A."/>
            <person name="Barry K."/>
            <person name="LaButti K."/>
            <person name="Morin E."/>
            <person name="Salamov A."/>
            <person name="Lipzen A."/>
            <person name="Mereny Z."/>
            <person name="Hegedus B."/>
            <person name="Baldrian P."/>
            <person name="Stursova M."/>
            <person name="Weitz H."/>
            <person name="Taylor A."/>
            <person name="Grigoriev I.V."/>
            <person name="Nagy L.G."/>
            <person name="Martin F."/>
            <person name="Kauserud H."/>
        </authorList>
    </citation>
    <scope>NUCLEOTIDE SEQUENCE</scope>
    <source>
        <strain evidence="1">CBHHK182m</strain>
    </source>
</reference>
<gene>
    <name evidence="1" type="ORF">B0H16DRAFT_1456386</name>
</gene>
<dbReference type="InterPro" id="IPR011009">
    <property type="entry name" value="Kinase-like_dom_sf"/>
</dbReference>